<sequence length="528" mass="58442">MSDSWPYVYKFVADMVQRLSNQDLRVSIITFSCKGNIILPITGDREEILKGIERLKYSIPAGHELIYLGLWKANKQIRKVNSGDVQRPSMIISLLNSPLGDDIYKFSMEEADDARKMGVSVYCVGVGHSDKNQILEIAGKPENAYIEKKAEDLNDLIFPIASKACPSLQASDTRIICIRESNPVILRGYGFDFAMRKEEVICRFHFHDINKSFQDVKAINLTKTTVTCPGPIVEEPGKVIYILLSLDNGRNFLNNNNAFVASKLCGKEPFTTTTTTTRRPTTKTTRTTTTKTTSTTTTTPATTTTPTTTTVTATTSLMTTESPTTIPLVTEELKPSGDIFIFAPILLGLLLTLLLIGCLWQLCCLPPVEEPPPPKPQPQPRKKQQPPPPVSPPAPVPPVNPSPIVIVCCCTCRGLTVSRDMEDNVTVCNFNPLSCHQLPLMWPHPSDQGRCTNFALLKALRAHRSCSPRVSLPPSQECLPLASCSQYHQFPASCSRFPSRLPSVTPPSWVPRARMSMYCTSQMPQSQD</sequence>
<evidence type="ECO:0000313" key="10">
    <source>
        <dbReference type="Proteomes" id="UP000694915"/>
    </source>
</evidence>
<evidence type="ECO:0000256" key="3">
    <source>
        <dbReference type="ARBA" id="ARBA00022692"/>
    </source>
</evidence>
<dbReference type="Proteomes" id="UP000694915">
    <property type="component" value="Chromosome 6"/>
</dbReference>
<keyword evidence="10" id="KW-1185">Reference proteome</keyword>
<keyword evidence="3" id="KW-0812">Transmembrane</keyword>
<evidence type="ECO:0000256" key="5">
    <source>
        <dbReference type="ARBA" id="ARBA00022729"/>
    </source>
</evidence>
<name>A0ABM1U1C2_MICOH</name>
<accession>A0ABM1U1C2</accession>
<comment type="subcellular location">
    <subcellularLocation>
        <location evidence="1">Membrane</location>
        <topology evidence="1">Single-pass type I membrane protein</topology>
    </subcellularLocation>
</comment>
<dbReference type="InterPro" id="IPR002035">
    <property type="entry name" value="VWF_A"/>
</dbReference>
<evidence type="ECO:0000256" key="7">
    <source>
        <dbReference type="ARBA" id="ARBA00023136"/>
    </source>
</evidence>
<comment type="similarity">
    <text evidence="2">Belongs to the ATR family.</text>
</comment>
<dbReference type="RefSeq" id="XP_026635784.1">
    <property type="nucleotide sequence ID" value="XM_026779983.1"/>
</dbReference>
<feature type="domain" description="VWFA" evidence="9">
    <location>
        <begin position="1"/>
        <end position="160"/>
    </location>
</feature>
<keyword evidence="7" id="KW-0472">Membrane</keyword>
<dbReference type="PANTHER" id="PTHR16059:SF30">
    <property type="entry name" value="GENE, 30083-RELATED"/>
    <property type="match status" value="1"/>
</dbReference>
<dbReference type="PROSITE" id="PS50234">
    <property type="entry name" value="VWFA"/>
    <property type="match status" value="1"/>
</dbReference>
<dbReference type="Pfam" id="PF00092">
    <property type="entry name" value="VWA"/>
    <property type="match status" value="1"/>
</dbReference>
<dbReference type="SUPFAM" id="SSF53300">
    <property type="entry name" value="vWA-like"/>
    <property type="match status" value="1"/>
</dbReference>
<dbReference type="Pfam" id="PF05587">
    <property type="entry name" value="Anth_Ig"/>
    <property type="match status" value="1"/>
</dbReference>
<dbReference type="GeneID" id="102000488"/>
<gene>
    <name evidence="11" type="primary">LOC102000488</name>
</gene>
<feature type="region of interest" description="Disordered" evidence="8">
    <location>
        <begin position="271"/>
        <end position="308"/>
    </location>
</feature>
<proteinExistence type="inferred from homology"/>
<evidence type="ECO:0000256" key="8">
    <source>
        <dbReference type="SAM" id="MobiDB-lite"/>
    </source>
</evidence>
<reference evidence="11" key="1">
    <citation type="submission" date="2025-08" db="UniProtKB">
        <authorList>
            <consortium name="RefSeq"/>
        </authorList>
    </citation>
    <scope>IDENTIFICATION</scope>
</reference>
<dbReference type="Gene3D" id="3.40.50.410">
    <property type="entry name" value="von Willebrand factor, type A domain"/>
    <property type="match status" value="1"/>
</dbReference>
<evidence type="ECO:0000313" key="11">
    <source>
        <dbReference type="RefSeq" id="XP_026635784.1"/>
    </source>
</evidence>
<keyword evidence="5" id="KW-0732">Signal</keyword>
<dbReference type="InterPro" id="IPR036465">
    <property type="entry name" value="vWFA_dom_sf"/>
</dbReference>
<evidence type="ECO:0000259" key="9">
    <source>
        <dbReference type="PROSITE" id="PS50234"/>
    </source>
</evidence>
<keyword evidence="6" id="KW-1133">Transmembrane helix</keyword>
<dbReference type="InterPro" id="IPR008400">
    <property type="entry name" value="Anthrax_toxin_rcpt_extracel"/>
</dbReference>
<evidence type="ECO:0000256" key="6">
    <source>
        <dbReference type="ARBA" id="ARBA00022989"/>
    </source>
</evidence>
<feature type="region of interest" description="Disordered" evidence="8">
    <location>
        <begin position="371"/>
        <end position="396"/>
    </location>
</feature>
<keyword evidence="4" id="KW-0479">Metal-binding</keyword>
<evidence type="ECO:0000256" key="2">
    <source>
        <dbReference type="ARBA" id="ARBA00008095"/>
    </source>
</evidence>
<dbReference type="PANTHER" id="PTHR16059">
    <property type="entry name" value="ANTHRAX TOXIN RECEPTOR"/>
    <property type="match status" value="1"/>
</dbReference>
<evidence type="ECO:0000256" key="4">
    <source>
        <dbReference type="ARBA" id="ARBA00022723"/>
    </source>
</evidence>
<organism evidence="10 11">
    <name type="scientific">Microtus ochrogaster</name>
    <name type="common">Prairie vole</name>
    <dbReference type="NCBI Taxonomy" id="79684"/>
    <lineage>
        <taxon>Eukaryota</taxon>
        <taxon>Metazoa</taxon>
        <taxon>Chordata</taxon>
        <taxon>Craniata</taxon>
        <taxon>Vertebrata</taxon>
        <taxon>Euteleostomi</taxon>
        <taxon>Mammalia</taxon>
        <taxon>Eutheria</taxon>
        <taxon>Euarchontoglires</taxon>
        <taxon>Glires</taxon>
        <taxon>Rodentia</taxon>
        <taxon>Myomorpha</taxon>
        <taxon>Muroidea</taxon>
        <taxon>Cricetidae</taxon>
        <taxon>Arvicolinae</taxon>
        <taxon>Microtus</taxon>
    </lineage>
</organism>
<evidence type="ECO:0000256" key="1">
    <source>
        <dbReference type="ARBA" id="ARBA00004479"/>
    </source>
</evidence>
<protein>
    <submittedName>
        <fullName evidence="11">Anthrax toxin receptor-like</fullName>
    </submittedName>
</protein>